<dbReference type="PANTHER" id="PTHR11548:SF1">
    <property type="entry name" value="THYMIDYLATE SYNTHASE 1"/>
    <property type="match status" value="1"/>
</dbReference>
<dbReference type="GO" id="GO:0004799">
    <property type="term" value="F:thymidylate synthase activity"/>
    <property type="evidence" value="ECO:0007669"/>
    <property type="project" value="TreeGrafter"/>
</dbReference>
<dbReference type="InterPro" id="IPR023451">
    <property type="entry name" value="Thymidate_synth/dCMP_Mease_dom"/>
</dbReference>
<dbReference type="SUPFAM" id="SSF55831">
    <property type="entry name" value="Thymidylate synthase/dCMP hydroxymethylase"/>
    <property type="match status" value="1"/>
</dbReference>
<comment type="similarity">
    <text evidence="1">Belongs to the thymidylate synthase family.</text>
</comment>
<feature type="domain" description="Thymidylate synthase/dCMP hydroxymethylase" evidence="4">
    <location>
        <begin position="3"/>
        <end position="199"/>
    </location>
</feature>
<dbReference type="GO" id="GO:0006231">
    <property type="term" value="P:dTMP biosynthetic process"/>
    <property type="evidence" value="ECO:0007669"/>
    <property type="project" value="TreeGrafter"/>
</dbReference>
<sequence>MNYLIGELKWYFTGSNKLSDIIEYSSFWKHIANKDGTCNSAYGYRLFKDLNEHNISQWEWAYNSLIKDKDTRQAIMYIGSPKFQYESNKDLPCTSFLQFFIRKNKLHLIVNMRSNDLIKGTTFDIPFFMLLLQNMFLLLKEVYPELELGYYYHNAMSLHIYEPDFDLVEDMLKHDFDFNKIELKKPIINKHGEYDDVVLTELLNKLNENK</sequence>
<dbReference type="Gene3D" id="3.30.572.10">
    <property type="entry name" value="Thymidylate synthase/dCMP hydroxymethylase domain"/>
    <property type="match status" value="1"/>
</dbReference>
<dbReference type="Pfam" id="PF00303">
    <property type="entry name" value="Thymidylat_synt"/>
    <property type="match status" value="1"/>
</dbReference>
<dbReference type="InterPro" id="IPR036926">
    <property type="entry name" value="Thymidate_synth/dCMP_Mease_sf"/>
</dbReference>
<dbReference type="InterPro" id="IPR045097">
    <property type="entry name" value="Thymidate_synth/dCMP_Mease"/>
</dbReference>
<evidence type="ECO:0000259" key="4">
    <source>
        <dbReference type="Pfam" id="PF00303"/>
    </source>
</evidence>
<evidence type="ECO:0000256" key="2">
    <source>
        <dbReference type="ARBA" id="ARBA00022603"/>
    </source>
</evidence>
<organism evidence="5">
    <name type="scientific">Myoviridae sp. ctCo31</name>
    <dbReference type="NCBI Taxonomy" id="2825053"/>
    <lineage>
        <taxon>Viruses</taxon>
        <taxon>Duplodnaviria</taxon>
        <taxon>Heunggongvirae</taxon>
        <taxon>Uroviricota</taxon>
        <taxon>Caudoviricetes</taxon>
    </lineage>
</organism>
<keyword evidence="3" id="KW-0808">Transferase</keyword>
<dbReference type="PANTHER" id="PTHR11548">
    <property type="entry name" value="THYMIDYLATE SYNTHASE 1"/>
    <property type="match status" value="1"/>
</dbReference>
<evidence type="ECO:0000256" key="3">
    <source>
        <dbReference type="ARBA" id="ARBA00022679"/>
    </source>
</evidence>
<keyword evidence="2" id="KW-0489">Methyltransferase</keyword>
<dbReference type="GO" id="GO:0032259">
    <property type="term" value="P:methylation"/>
    <property type="evidence" value="ECO:0007669"/>
    <property type="project" value="UniProtKB-KW"/>
</dbReference>
<reference evidence="5" key="1">
    <citation type="journal article" date="2021" name="Proc. Natl. Acad. Sci. U.S.A.">
        <title>A Catalog of Tens of Thousands of Viruses from Human Metagenomes Reveals Hidden Associations with Chronic Diseases.</title>
        <authorList>
            <person name="Tisza M.J."/>
            <person name="Buck C.B."/>
        </authorList>
    </citation>
    <scope>NUCLEOTIDE SEQUENCE</scope>
    <source>
        <strain evidence="5">CtCo31</strain>
    </source>
</reference>
<name>A0A8S5ULX5_9CAUD</name>
<evidence type="ECO:0000313" key="5">
    <source>
        <dbReference type="EMBL" id="DAF95420.1"/>
    </source>
</evidence>
<dbReference type="EMBL" id="BK016109">
    <property type="protein sequence ID" value="DAF95420.1"/>
    <property type="molecule type" value="Genomic_DNA"/>
</dbReference>
<accession>A0A8S5ULX5</accession>
<proteinExistence type="inferred from homology"/>
<evidence type="ECO:0000256" key="1">
    <source>
        <dbReference type="ARBA" id="ARBA00009972"/>
    </source>
</evidence>
<protein>
    <recommendedName>
        <fullName evidence="4">Thymidylate synthase/dCMP hydroxymethylase domain-containing protein</fullName>
    </recommendedName>
</protein>